<accession>A0A9P1DRC4</accession>
<evidence type="ECO:0000256" key="2">
    <source>
        <dbReference type="SAM" id="MobiDB-lite"/>
    </source>
</evidence>
<feature type="compositionally biased region" description="Polar residues" evidence="2">
    <location>
        <begin position="552"/>
        <end position="561"/>
    </location>
</feature>
<proteinExistence type="predicted"/>
<comment type="caution">
    <text evidence="3">The sequence shown here is derived from an EMBL/GenBank/DDBJ whole genome shotgun (WGS) entry which is preliminary data.</text>
</comment>
<sequence length="1025" mass="115186">MAVISKEPTPPGKPSDLDVRVRSDKSLEIRWAGGDGECNDYELEIRYFRLGGAMIKPDHSTVKEVKGLATHELHPENLPKDLAWVVKVGLKAKSENSFSEAIMKQVSWDDELADTEKDLKENIAGLNEEFQSFIEAKESGWRQSLPAFLRFKPRFLLLGGQHHGKSSFANHLYRCLKSDLSLNDQMDVASAGAEEKTVETKSLSLPLNGRDVQKSFRSFDLITSCSVPPDEDQCARNTCEWFDNFERRDFGLRSRPALAEAAEDLHVLFLSSNEWGKHALKPGTLQLDGFLFFLKAGLFLQKSKEALWSYERHLKKKGDGPVELFQFSEQEDLNVKLLADKLKGSSSSAQVSVLLMLTGSSSYLWLVWEHHPKNVELCTMLKRFPRKLNFVICPTSRATRDEWEAQSSQAPGIFGDFWDNNVSVWDGFDRDVASKNQICSLICTEGKSKKDVGEKPSARNRFSLGLPLVLGICALGLWCITHLQGKLAAAYAENEKLQKDLEATLAEKEKLESLERTRTEKDKFQRNLDPSISEREDFSADYSKTPEKCRTSRTNKLTLSKSAPPKPMDLSVVVHGDKSLEIRWARGDGEGNDYELELRYFRLGGLMMEPDHPTVKEVKGCAVHVPHPENLSKGFGWVVKIALQAKSDGLLSEKITQQVSWDDELADTEKDLEEKMPKLKSELEGFVAVRGKPRFLLLGGQHHGKSSFANHLYRCFNCDLSLNDQMDVASAGAEEKTVETKSLSVPVLAEGQWSLPCFDIVSGSKEALWSYERHLKQKGDGPVELFLFSEQEDLNVKVLADKLNGSSSCAQVSVLLMLTGSSSYLWLDREHHPKNVELCTMLKRFPRKLNFVICPTSRATRDEWEAQSSQALGIFGDFWDNNVSVWDGFDRDVASKNQICSLICTEGKSKKDVGEKPSARSLPLVLGICALGLLYTAHLHMTLEAERGELEKLQGKLAATYAEKEKLEESLKTTQAETDNFQNDLKTGKCSCLDPGKARSSAFFQYFTDIFHVGLSPEFMQQWNK</sequence>
<feature type="region of interest" description="Disordered" evidence="2">
    <location>
        <begin position="535"/>
        <end position="563"/>
    </location>
</feature>
<evidence type="ECO:0000256" key="1">
    <source>
        <dbReference type="SAM" id="Coils"/>
    </source>
</evidence>
<reference evidence="3" key="1">
    <citation type="submission" date="2022-10" db="EMBL/GenBank/DDBJ databases">
        <authorList>
            <person name="Chen Y."/>
            <person name="Dougan E. K."/>
            <person name="Chan C."/>
            <person name="Rhodes N."/>
            <person name="Thang M."/>
        </authorList>
    </citation>
    <scope>NUCLEOTIDE SEQUENCE</scope>
</reference>
<dbReference type="EMBL" id="CAMXCT030006522">
    <property type="protein sequence ID" value="CAL4802559.1"/>
    <property type="molecule type" value="Genomic_DNA"/>
</dbReference>
<feature type="compositionally biased region" description="Basic and acidic residues" evidence="2">
    <location>
        <begin position="535"/>
        <end position="550"/>
    </location>
</feature>
<dbReference type="EMBL" id="CAMXCT020006522">
    <property type="protein sequence ID" value="CAL1168622.1"/>
    <property type="molecule type" value="Genomic_DNA"/>
</dbReference>
<name>A0A9P1DRC4_9DINO</name>
<evidence type="ECO:0000313" key="5">
    <source>
        <dbReference type="Proteomes" id="UP001152797"/>
    </source>
</evidence>
<dbReference type="AlphaFoldDB" id="A0A9P1DRC4"/>
<reference evidence="4 5" key="2">
    <citation type="submission" date="2024-05" db="EMBL/GenBank/DDBJ databases">
        <authorList>
            <person name="Chen Y."/>
            <person name="Shah S."/>
            <person name="Dougan E. K."/>
            <person name="Thang M."/>
            <person name="Chan C."/>
        </authorList>
    </citation>
    <scope>NUCLEOTIDE SEQUENCE [LARGE SCALE GENOMIC DNA]</scope>
</reference>
<keyword evidence="1" id="KW-0175">Coiled coil</keyword>
<protein>
    <submittedName>
        <fullName evidence="4">Fibronectin type-III domain-containing protein</fullName>
    </submittedName>
</protein>
<gene>
    <name evidence="3" type="ORF">C1SCF055_LOCUS40084</name>
</gene>
<dbReference type="EMBL" id="CAMXCT010006522">
    <property type="protein sequence ID" value="CAI4015247.1"/>
    <property type="molecule type" value="Genomic_DNA"/>
</dbReference>
<feature type="coiled-coil region" evidence="1">
    <location>
        <begin position="109"/>
        <end position="136"/>
    </location>
</feature>
<feature type="coiled-coil region" evidence="1">
    <location>
        <begin position="943"/>
        <end position="984"/>
    </location>
</feature>
<feature type="coiled-coil region" evidence="1">
    <location>
        <begin position="480"/>
        <end position="514"/>
    </location>
</feature>
<organism evidence="3">
    <name type="scientific">Cladocopium goreaui</name>
    <dbReference type="NCBI Taxonomy" id="2562237"/>
    <lineage>
        <taxon>Eukaryota</taxon>
        <taxon>Sar</taxon>
        <taxon>Alveolata</taxon>
        <taxon>Dinophyceae</taxon>
        <taxon>Suessiales</taxon>
        <taxon>Symbiodiniaceae</taxon>
        <taxon>Cladocopium</taxon>
    </lineage>
</organism>
<evidence type="ECO:0000313" key="4">
    <source>
        <dbReference type="EMBL" id="CAL4802559.1"/>
    </source>
</evidence>
<keyword evidence="5" id="KW-1185">Reference proteome</keyword>
<evidence type="ECO:0000313" key="3">
    <source>
        <dbReference type="EMBL" id="CAI4015247.1"/>
    </source>
</evidence>
<dbReference type="Proteomes" id="UP001152797">
    <property type="component" value="Unassembled WGS sequence"/>
</dbReference>